<evidence type="ECO:0000313" key="6">
    <source>
        <dbReference type="EMBL" id="KAK9277013.1"/>
    </source>
</evidence>
<accession>A0AAP0WUA6</accession>
<dbReference type="Gene3D" id="3.80.10.10">
    <property type="entry name" value="Ribonuclease Inhibitor"/>
    <property type="match status" value="1"/>
</dbReference>
<reference evidence="6 7" key="1">
    <citation type="journal article" date="2024" name="Plant J.">
        <title>Genome sequences and population genomics reveal climatic adaptation and genomic divergence between two closely related sweetgum species.</title>
        <authorList>
            <person name="Xu W.Q."/>
            <person name="Ren C.Q."/>
            <person name="Zhang X.Y."/>
            <person name="Comes H.P."/>
            <person name="Liu X.H."/>
            <person name="Li Y.G."/>
            <person name="Kettle C.J."/>
            <person name="Jalonen R."/>
            <person name="Gaisberger H."/>
            <person name="Ma Y.Z."/>
            <person name="Qiu Y.X."/>
        </authorList>
    </citation>
    <scope>NUCLEOTIDE SEQUENCE [LARGE SCALE GENOMIC DNA]</scope>
    <source>
        <strain evidence="6">Hangzhou</strain>
    </source>
</reference>
<keyword evidence="1" id="KW-0433">Leucine-rich repeat</keyword>
<dbReference type="InterPro" id="IPR001611">
    <property type="entry name" value="Leu-rich_rpt"/>
</dbReference>
<protein>
    <recommendedName>
        <fullName evidence="5">Leucine-rich repeat-containing N-terminal plant-type domain-containing protein</fullName>
    </recommendedName>
</protein>
<keyword evidence="2 4" id="KW-0732">Signal</keyword>
<feature type="signal peptide" evidence="4">
    <location>
        <begin position="1"/>
        <end position="20"/>
    </location>
</feature>
<name>A0AAP0WUA6_LIQFO</name>
<dbReference type="Pfam" id="PF00560">
    <property type="entry name" value="LRR_1"/>
    <property type="match status" value="2"/>
</dbReference>
<dbReference type="Proteomes" id="UP001415857">
    <property type="component" value="Unassembled WGS sequence"/>
</dbReference>
<evidence type="ECO:0000313" key="7">
    <source>
        <dbReference type="Proteomes" id="UP001415857"/>
    </source>
</evidence>
<gene>
    <name evidence="6" type="ORF">L1049_006552</name>
</gene>
<proteinExistence type="predicted"/>
<feature type="chain" id="PRO_5042826119" description="Leucine-rich repeat-containing N-terminal plant-type domain-containing protein" evidence="4">
    <location>
        <begin position="21"/>
        <end position="197"/>
    </location>
</feature>
<keyword evidence="3" id="KW-0677">Repeat</keyword>
<dbReference type="InterPro" id="IPR013210">
    <property type="entry name" value="LRR_N_plant-typ"/>
</dbReference>
<evidence type="ECO:0000256" key="4">
    <source>
        <dbReference type="SAM" id="SignalP"/>
    </source>
</evidence>
<evidence type="ECO:0000259" key="5">
    <source>
        <dbReference type="Pfam" id="PF08263"/>
    </source>
</evidence>
<dbReference type="Pfam" id="PF08263">
    <property type="entry name" value="LRRNT_2"/>
    <property type="match status" value="1"/>
</dbReference>
<sequence>MGSRSLVYLLFMVAIATVDCNSEVDALTAWKTKLTDPNNVLQSWNETLVNPCTWFHVTCNNENSVTRVDLGSASLSGPLVPELANLTNLQYLEVYNNDISGSIPSEIGKLSALISLDLYLNQLSGAIPPSLGNLTSLRFMRLNSNQLTGVIPIEVIQLVSRGNLMIMNVSDNHFVGRAPHHNSTGFAITEIIQDPKA</sequence>
<evidence type="ECO:0000256" key="3">
    <source>
        <dbReference type="ARBA" id="ARBA00022737"/>
    </source>
</evidence>
<evidence type="ECO:0000256" key="2">
    <source>
        <dbReference type="ARBA" id="ARBA00022729"/>
    </source>
</evidence>
<keyword evidence="7" id="KW-1185">Reference proteome</keyword>
<dbReference type="EMBL" id="JBBPBK010000010">
    <property type="protein sequence ID" value="KAK9277013.1"/>
    <property type="molecule type" value="Genomic_DNA"/>
</dbReference>
<dbReference type="FunFam" id="3.80.10.10:FF:000024">
    <property type="entry name" value="Somatic embryogenesis receptor kinase 1"/>
    <property type="match status" value="1"/>
</dbReference>
<dbReference type="InterPro" id="IPR032675">
    <property type="entry name" value="LRR_dom_sf"/>
</dbReference>
<dbReference type="AlphaFoldDB" id="A0AAP0WUA6"/>
<organism evidence="6 7">
    <name type="scientific">Liquidambar formosana</name>
    <name type="common">Formosan gum</name>
    <dbReference type="NCBI Taxonomy" id="63359"/>
    <lineage>
        <taxon>Eukaryota</taxon>
        <taxon>Viridiplantae</taxon>
        <taxon>Streptophyta</taxon>
        <taxon>Embryophyta</taxon>
        <taxon>Tracheophyta</taxon>
        <taxon>Spermatophyta</taxon>
        <taxon>Magnoliopsida</taxon>
        <taxon>eudicotyledons</taxon>
        <taxon>Gunneridae</taxon>
        <taxon>Pentapetalae</taxon>
        <taxon>Saxifragales</taxon>
        <taxon>Altingiaceae</taxon>
        <taxon>Liquidambar</taxon>
    </lineage>
</organism>
<feature type="domain" description="Leucine-rich repeat-containing N-terminal plant-type" evidence="5">
    <location>
        <begin position="21"/>
        <end position="60"/>
    </location>
</feature>
<comment type="caution">
    <text evidence="6">The sequence shown here is derived from an EMBL/GenBank/DDBJ whole genome shotgun (WGS) entry which is preliminary data.</text>
</comment>
<evidence type="ECO:0000256" key="1">
    <source>
        <dbReference type="ARBA" id="ARBA00022614"/>
    </source>
</evidence>
<dbReference type="PANTHER" id="PTHR47988">
    <property type="entry name" value="SOMATIC EMBRYOGENESIS RECEPTOR KINASE 1"/>
    <property type="match status" value="1"/>
</dbReference>
<dbReference type="SUPFAM" id="SSF52058">
    <property type="entry name" value="L domain-like"/>
    <property type="match status" value="1"/>
</dbReference>